<evidence type="ECO:0000256" key="10">
    <source>
        <dbReference type="ARBA" id="ARBA00063837"/>
    </source>
</evidence>
<evidence type="ECO:0000256" key="3">
    <source>
        <dbReference type="ARBA" id="ARBA00022475"/>
    </source>
</evidence>
<evidence type="ECO:0000313" key="12">
    <source>
        <dbReference type="EMBL" id="KNX36308.1"/>
    </source>
</evidence>
<dbReference type="FunFam" id="3.40.50.300:FF:000056">
    <property type="entry name" value="Cell division ATP-binding protein FtsE"/>
    <property type="match status" value="1"/>
</dbReference>
<dbReference type="InterPro" id="IPR003439">
    <property type="entry name" value="ABC_transporter-like_ATP-bd"/>
</dbReference>
<comment type="similarity">
    <text evidence="1">Belongs to the ABC transporter superfamily.</text>
</comment>
<dbReference type="RefSeq" id="WP_050668553.1">
    <property type="nucleotide sequence ID" value="NZ_LAIR01000002.1"/>
</dbReference>
<dbReference type="GO" id="GO:0016887">
    <property type="term" value="F:ATP hydrolysis activity"/>
    <property type="evidence" value="ECO:0007669"/>
    <property type="project" value="InterPro"/>
</dbReference>
<evidence type="ECO:0000256" key="8">
    <source>
        <dbReference type="ARBA" id="ARBA00023136"/>
    </source>
</evidence>
<dbReference type="InterPro" id="IPR041701">
    <property type="entry name" value="MetN_ABC"/>
</dbReference>
<dbReference type="SUPFAM" id="SSF55021">
    <property type="entry name" value="ACT-like"/>
    <property type="match status" value="1"/>
</dbReference>
<dbReference type="InterPro" id="IPR045865">
    <property type="entry name" value="ACT-like_dom_sf"/>
</dbReference>
<gene>
    <name evidence="12" type="ORF">VV01_02765</name>
</gene>
<keyword evidence="8" id="KW-0472">Membrane</keyword>
<keyword evidence="3" id="KW-1003">Cell membrane</keyword>
<comment type="caution">
    <text evidence="12">The sequence shown here is derived from an EMBL/GenBank/DDBJ whole genome shotgun (WGS) entry which is preliminary data.</text>
</comment>
<comment type="subunit">
    <text evidence="10">Homodimer. Forms a membrane-associated complex with FtsX.</text>
</comment>
<evidence type="ECO:0000256" key="9">
    <source>
        <dbReference type="ARBA" id="ARBA00054718"/>
    </source>
</evidence>
<dbReference type="GO" id="GO:0005524">
    <property type="term" value="F:ATP binding"/>
    <property type="evidence" value="ECO:0007669"/>
    <property type="project" value="UniProtKB-KW"/>
</dbReference>
<evidence type="ECO:0000256" key="4">
    <source>
        <dbReference type="ARBA" id="ARBA00022741"/>
    </source>
</evidence>
<dbReference type="AlphaFoldDB" id="A0A0L6CFJ1"/>
<dbReference type="InterPro" id="IPR003593">
    <property type="entry name" value="AAA+_ATPase"/>
</dbReference>
<organism evidence="12 13">
    <name type="scientific">Luteipulveratus halotolerans</name>
    <dbReference type="NCBI Taxonomy" id="1631356"/>
    <lineage>
        <taxon>Bacteria</taxon>
        <taxon>Bacillati</taxon>
        <taxon>Actinomycetota</taxon>
        <taxon>Actinomycetes</taxon>
        <taxon>Micrococcales</taxon>
        <taxon>Dermacoccaceae</taxon>
        <taxon>Luteipulveratus</taxon>
    </lineage>
</organism>
<feature type="domain" description="ABC transporter" evidence="11">
    <location>
        <begin position="8"/>
        <end position="247"/>
    </location>
</feature>
<dbReference type="CDD" id="cd03258">
    <property type="entry name" value="ABC_MetN_methionine_transporter"/>
    <property type="match status" value="1"/>
</dbReference>
<dbReference type="SUPFAM" id="SSF52540">
    <property type="entry name" value="P-loop containing nucleoside triphosphate hydrolases"/>
    <property type="match status" value="1"/>
</dbReference>
<dbReference type="GO" id="GO:0005886">
    <property type="term" value="C:plasma membrane"/>
    <property type="evidence" value="ECO:0007669"/>
    <property type="project" value="UniProtKB-ARBA"/>
</dbReference>
<dbReference type="SMART" id="SM00930">
    <property type="entry name" value="NIL"/>
    <property type="match status" value="1"/>
</dbReference>
<dbReference type="PANTHER" id="PTHR43166:SF30">
    <property type="entry name" value="METHIONINE IMPORT ATP-BINDING PROTEIN METN"/>
    <property type="match status" value="1"/>
</dbReference>
<dbReference type="Pfam" id="PF00005">
    <property type="entry name" value="ABC_tran"/>
    <property type="match status" value="1"/>
</dbReference>
<dbReference type="Gene3D" id="3.30.70.260">
    <property type="match status" value="1"/>
</dbReference>
<dbReference type="OrthoDB" id="4283894at2"/>
<dbReference type="PROSITE" id="PS00211">
    <property type="entry name" value="ABC_TRANSPORTER_1"/>
    <property type="match status" value="1"/>
</dbReference>
<dbReference type="InterPro" id="IPR050086">
    <property type="entry name" value="MetN_ABC_transporter-like"/>
</dbReference>
<dbReference type="PROSITE" id="PS50893">
    <property type="entry name" value="ABC_TRANSPORTER_2"/>
    <property type="match status" value="1"/>
</dbReference>
<accession>A0A0L6CFJ1</accession>
<dbReference type="GO" id="GO:0006865">
    <property type="term" value="P:amino acid transport"/>
    <property type="evidence" value="ECO:0007669"/>
    <property type="project" value="UniProtKB-KW"/>
</dbReference>
<keyword evidence="4" id="KW-0547">Nucleotide-binding</keyword>
<evidence type="ECO:0000256" key="2">
    <source>
        <dbReference type="ARBA" id="ARBA00022448"/>
    </source>
</evidence>
<evidence type="ECO:0000256" key="6">
    <source>
        <dbReference type="ARBA" id="ARBA00022967"/>
    </source>
</evidence>
<dbReference type="PATRIC" id="fig|1631356.3.peg.488"/>
<sequence length="343" mass="37148">MTEHDALIELRGVGKTFTRGKSTVTALRDIDLDVPQGRVSAVIGYSGAGKSTLVRLINGLERPTEGSVVVDGKDLTSLSAKEIREVRSRIGMIFQQFNLFSSRTVFGNIAYPLQLAGWSKERQKARVAELLSFVGLTDKAWAYPEELSGGQKQRIGIARALATSPPILLADEATSALDPDTTQDVLRLLRRVNEELGVTIVVITHEMDVVRSLADHVAVLDGGVLVEHGPVRDVIAAPSHATTRRFLDATLRTRPGDGELEQLRSAYDAEVVTVTVDDRHTIGGRLSDLVRRHDVTFELVHGGYTAVKDDALGTFTVLLQGDPDAVRRAAADLRGTLVDGDVA</sequence>
<keyword evidence="5 12" id="KW-0067">ATP-binding</keyword>
<dbReference type="InterPro" id="IPR027417">
    <property type="entry name" value="P-loop_NTPase"/>
</dbReference>
<keyword evidence="13" id="KW-1185">Reference proteome</keyword>
<dbReference type="Pfam" id="PF09383">
    <property type="entry name" value="NIL"/>
    <property type="match status" value="1"/>
</dbReference>
<dbReference type="SMART" id="SM00382">
    <property type="entry name" value="AAA"/>
    <property type="match status" value="1"/>
</dbReference>
<dbReference type="EMBL" id="LAIR01000002">
    <property type="protein sequence ID" value="KNX36308.1"/>
    <property type="molecule type" value="Genomic_DNA"/>
</dbReference>
<comment type="function">
    <text evidence="9">Part of the ABC transporter FtsEX involved in cellular division. Has ATPase activity.</text>
</comment>
<reference evidence="13" key="1">
    <citation type="submission" date="2015-03" db="EMBL/GenBank/DDBJ databases">
        <title>Luteipulveratus halotolerans sp. nov., a novel actinobacterium (Dermacoccaceae) from Sarawak, Malaysia.</title>
        <authorList>
            <person name="Juboi H."/>
            <person name="Basik A."/>
            <person name="Shamsul S.S."/>
            <person name="Arnold P."/>
            <person name="Schmitt E.K."/>
            <person name="Sanglier J.-J."/>
            <person name="Yeo T."/>
        </authorList>
    </citation>
    <scope>NUCLEOTIDE SEQUENCE [LARGE SCALE GENOMIC DNA]</scope>
    <source>
        <strain evidence="13">C296001</strain>
    </source>
</reference>
<dbReference type="InterPro" id="IPR018449">
    <property type="entry name" value="NIL_domain"/>
</dbReference>
<name>A0A0L6CFJ1_9MICO</name>
<dbReference type="PANTHER" id="PTHR43166">
    <property type="entry name" value="AMINO ACID IMPORT ATP-BINDING PROTEIN"/>
    <property type="match status" value="1"/>
</dbReference>
<keyword evidence="6" id="KW-1278">Translocase</keyword>
<evidence type="ECO:0000256" key="1">
    <source>
        <dbReference type="ARBA" id="ARBA00005417"/>
    </source>
</evidence>
<keyword evidence="7" id="KW-0029">Amino-acid transport</keyword>
<keyword evidence="2" id="KW-0813">Transport</keyword>
<dbReference type="STRING" id="1631356.VV01_02765"/>
<evidence type="ECO:0000259" key="11">
    <source>
        <dbReference type="PROSITE" id="PS50893"/>
    </source>
</evidence>
<dbReference type="Gene3D" id="3.40.50.300">
    <property type="entry name" value="P-loop containing nucleotide triphosphate hydrolases"/>
    <property type="match status" value="1"/>
</dbReference>
<dbReference type="InterPro" id="IPR017871">
    <property type="entry name" value="ABC_transporter-like_CS"/>
</dbReference>
<protein>
    <submittedName>
        <fullName evidence="12">Methionine ABC transporter ATP-binding protein</fullName>
    </submittedName>
</protein>
<proteinExistence type="inferred from homology"/>
<evidence type="ECO:0000256" key="5">
    <source>
        <dbReference type="ARBA" id="ARBA00022840"/>
    </source>
</evidence>
<dbReference type="Proteomes" id="UP000037397">
    <property type="component" value="Unassembled WGS sequence"/>
</dbReference>
<evidence type="ECO:0000313" key="13">
    <source>
        <dbReference type="Proteomes" id="UP000037397"/>
    </source>
</evidence>
<evidence type="ECO:0000256" key="7">
    <source>
        <dbReference type="ARBA" id="ARBA00022970"/>
    </source>
</evidence>